<dbReference type="EMBL" id="CP050177">
    <property type="protein sequence ID" value="QIQ06443.1"/>
    <property type="molecule type" value="Genomic_DNA"/>
</dbReference>
<dbReference type="RefSeq" id="WP_167035553.1">
    <property type="nucleotide sequence ID" value="NZ_CP050177.1"/>
</dbReference>
<dbReference type="KEGG" id="slia:HA039_32705"/>
<keyword evidence="2" id="KW-0560">Oxidoreductase</keyword>
<dbReference type="InterPro" id="IPR002347">
    <property type="entry name" value="SDR_fam"/>
</dbReference>
<dbReference type="PRINTS" id="PR00081">
    <property type="entry name" value="GDHRDH"/>
</dbReference>
<accession>A0A6G9H7C6</accession>
<organism evidence="3 4">
    <name type="scientific">Streptomyces liangshanensis</name>
    <dbReference type="NCBI Taxonomy" id="2717324"/>
    <lineage>
        <taxon>Bacteria</taxon>
        <taxon>Bacillati</taxon>
        <taxon>Actinomycetota</taxon>
        <taxon>Actinomycetes</taxon>
        <taxon>Kitasatosporales</taxon>
        <taxon>Streptomycetaceae</taxon>
        <taxon>Streptomyces</taxon>
    </lineage>
</organism>
<protein>
    <submittedName>
        <fullName evidence="3">SDR family oxidoreductase</fullName>
    </submittedName>
</protein>
<evidence type="ECO:0000256" key="2">
    <source>
        <dbReference type="ARBA" id="ARBA00023002"/>
    </source>
</evidence>
<dbReference type="PANTHER" id="PTHR43477">
    <property type="entry name" value="DIHYDROANTICAPSIN 7-DEHYDROGENASE"/>
    <property type="match status" value="1"/>
</dbReference>
<sequence length="238" mass="24781">MALSLKGRTVLVVGRGSGIARAVVLAARAEGANVVVAGRSREKLRGAYDDPGIEAEEVDLNDDTSIAALAERLGEVDHLVSTASARARGHLAELDRAAVLRSFDTKVVGPIMLAQHFSGRFAPGGSFTLFSGVAAFKPVAGYLGVAATNGAVDFLTRSLALEMGPVRVNAISPGVIDTGIWDALGDAEKKAYFEQLRTRNPARRIGTVEDISAAVLLAMTNASLTGVTLRVDGGEPLT</sequence>
<evidence type="ECO:0000313" key="4">
    <source>
        <dbReference type="Proteomes" id="UP000501179"/>
    </source>
</evidence>
<evidence type="ECO:0000313" key="3">
    <source>
        <dbReference type="EMBL" id="QIQ06443.1"/>
    </source>
</evidence>
<reference evidence="3 4" key="1">
    <citation type="submission" date="2020-03" db="EMBL/GenBank/DDBJ databases">
        <title>A novel species.</title>
        <authorList>
            <person name="Gao J."/>
        </authorList>
    </citation>
    <scope>NUCLEOTIDE SEQUENCE [LARGE SCALE GENOMIC DNA]</scope>
    <source>
        <strain evidence="3 4">QMT-12</strain>
    </source>
</reference>
<name>A0A6G9H7C6_9ACTN</name>
<evidence type="ECO:0000256" key="1">
    <source>
        <dbReference type="ARBA" id="ARBA00006484"/>
    </source>
</evidence>
<keyword evidence="4" id="KW-1185">Reference proteome</keyword>
<dbReference type="SUPFAM" id="SSF51735">
    <property type="entry name" value="NAD(P)-binding Rossmann-fold domains"/>
    <property type="match status" value="1"/>
</dbReference>
<dbReference type="PANTHER" id="PTHR43477:SF1">
    <property type="entry name" value="DIHYDROANTICAPSIN 7-DEHYDROGENASE"/>
    <property type="match status" value="1"/>
</dbReference>
<gene>
    <name evidence="3" type="ORF">HA039_32705</name>
</gene>
<dbReference type="InterPro" id="IPR051122">
    <property type="entry name" value="SDR_DHRS6-like"/>
</dbReference>
<proteinExistence type="inferred from homology"/>
<dbReference type="InterPro" id="IPR036291">
    <property type="entry name" value="NAD(P)-bd_dom_sf"/>
</dbReference>
<dbReference type="Gene3D" id="3.40.50.720">
    <property type="entry name" value="NAD(P)-binding Rossmann-like Domain"/>
    <property type="match status" value="1"/>
</dbReference>
<dbReference type="GO" id="GO:0016491">
    <property type="term" value="F:oxidoreductase activity"/>
    <property type="evidence" value="ECO:0007669"/>
    <property type="project" value="UniProtKB-KW"/>
</dbReference>
<dbReference type="AlphaFoldDB" id="A0A6G9H7C6"/>
<dbReference type="Pfam" id="PF13561">
    <property type="entry name" value="adh_short_C2"/>
    <property type="match status" value="1"/>
</dbReference>
<comment type="similarity">
    <text evidence="1">Belongs to the short-chain dehydrogenases/reductases (SDR) family.</text>
</comment>
<dbReference type="Proteomes" id="UP000501179">
    <property type="component" value="Chromosome"/>
</dbReference>